<dbReference type="Pfam" id="PF21352">
    <property type="entry name" value="Zn_ribbon_Thio2"/>
    <property type="match status" value="1"/>
</dbReference>
<evidence type="ECO:0000256" key="1">
    <source>
        <dbReference type="ARBA" id="ARBA00008987"/>
    </source>
</evidence>
<dbReference type="InterPro" id="IPR036249">
    <property type="entry name" value="Thioredoxin-like_sf"/>
</dbReference>
<dbReference type="PROSITE" id="PS00194">
    <property type="entry name" value="THIOREDOXIN_1"/>
    <property type="match status" value="1"/>
</dbReference>
<evidence type="ECO:0000256" key="4">
    <source>
        <dbReference type="ARBA" id="ARBA00022982"/>
    </source>
</evidence>
<dbReference type="RefSeq" id="WP_235311395.1">
    <property type="nucleotide sequence ID" value="NZ_JAKGAS010000003.1"/>
</dbReference>
<dbReference type="Proteomes" id="UP001521137">
    <property type="component" value="Unassembled WGS sequence"/>
</dbReference>
<dbReference type="PANTHER" id="PTHR45663:SF11">
    <property type="entry name" value="GEO12009P1"/>
    <property type="match status" value="1"/>
</dbReference>
<keyword evidence="6" id="KW-0676">Redox-active center</keyword>
<evidence type="ECO:0000256" key="6">
    <source>
        <dbReference type="ARBA" id="ARBA00023284"/>
    </source>
</evidence>
<dbReference type="EMBL" id="JAKGAS010000003">
    <property type="protein sequence ID" value="MCF2947863.1"/>
    <property type="molecule type" value="Genomic_DNA"/>
</dbReference>
<keyword evidence="5" id="KW-1015">Disulfide bond</keyword>
<dbReference type="PANTHER" id="PTHR45663">
    <property type="entry name" value="GEO12009P1"/>
    <property type="match status" value="1"/>
</dbReference>
<keyword evidence="3" id="KW-0479">Metal-binding</keyword>
<evidence type="ECO:0000256" key="3">
    <source>
        <dbReference type="ARBA" id="ARBA00022723"/>
    </source>
</evidence>
<dbReference type="Gene3D" id="2.30.30.380">
    <property type="entry name" value="Zn-finger domain of Sec23/24"/>
    <property type="match status" value="1"/>
</dbReference>
<accession>A0ABS9D4J4</accession>
<dbReference type="InterPro" id="IPR005746">
    <property type="entry name" value="Thioredoxin"/>
</dbReference>
<dbReference type="Pfam" id="PF00085">
    <property type="entry name" value="Thioredoxin"/>
    <property type="match status" value="1"/>
</dbReference>
<dbReference type="NCBIfam" id="NF008229">
    <property type="entry name" value="PRK10996.1"/>
    <property type="match status" value="1"/>
</dbReference>
<dbReference type="InterPro" id="IPR049299">
    <property type="entry name" value="Thio2_N"/>
</dbReference>
<keyword evidence="10" id="KW-1185">Reference proteome</keyword>
<dbReference type="Gene3D" id="3.40.30.10">
    <property type="entry name" value="Glutaredoxin"/>
    <property type="match status" value="1"/>
</dbReference>
<evidence type="ECO:0000256" key="7">
    <source>
        <dbReference type="NCBIfam" id="TIGR01068"/>
    </source>
</evidence>
<dbReference type="InterPro" id="IPR017937">
    <property type="entry name" value="Thioredoxin_CS"/>
</dbReference>
<dbReference type="PRINTS" id="PR00421">
    <property type="entry name" value="THIOREDOXIN"/>
</dbReference>
<organism evidence="9 10">
    <name type="scientific">Paraglaciecola algarum</name>
    <dbReference type="NCBI Taxonomy" id="3050085"/>
    <lineage>
        <taxon>Bacteria</taxon>
        <taxon>Pseudomonadati</taxon>
        <taxon>Pseudomonadota</taxon>
        <taxon>Gammaproteobacteria</taxon>
        <taxon>Alteromonadales</taxon>
        <taxon>Alteromonadaceae</taxon>
        <taxon>Paraglaciecola</taxon>
    </lineage>
</organism>
<evidence type="ECO:0000259" key="8">
    <source>
        <dbReference type="PROSITE" id="PS51352"/>
    </source>
</evidence>
<keyword evidence="2" id="KW-0813">Transport</keyword>
<proteinExistence type="inferred from homology"/>
<protein>
    <recommendedName>
        <fullName evidence="7">Thioredoxin</fullName>
    </recommendedName>
</protein>
<evidence type="ECO:0000313" key="10">
    <source>
        <dbReference type="Proteomes" id="UP001521137"/>
    </source>
</evidence>
<dbReference type="NCBIfam" id="TIGR01068">
    <property type="entry name" value="thioredoxin"/>
    <property type="match status" value="1"/>
</dbReference>
<dbReference type="PROSITE" id="PS51352">
    <property type="entry name" value="THIOREDOXIN_2"/>
    <property type="match status" value="1"/>
</dbReference>
<evidence type="ECO:0000256" key="5">
    <source>
        <dbReference type="ARBA" id="ARBA00023157"/>
    </source>
</evidence>
<dbReference type="CDD" id="cd02947">
    <property type="entry name" value="TRX_family"/>
    <property type="match status" value="1"/>
</dbReference>
<feature type="domain" description="Thioredoxin" evidence="8">
    <location>
        <begin position="8"/>
        <end position="140"/>
    </location>
</feature>
<dbReference type="SUPFAM" id="SSF52833">
    <property type="entry name" value="Thioredoxin-like"/>
    <property type="match status" value="1"/>
</dbReference>
<evidence type="ECO:0000313" key="9">
    <source>
        <dbReference type="EMBL" id="MCF2947863.1"/>
    </source>
</evidence>
<gene>
    <name evidence="9" type="primary">trxC</name>
    <name evidence="9" type="ORF">L0668_07080</name>
</gene>
<name>A0ABS9D4J4_9ALTE</name>
<evidence type="ECO:0000256" key="2">
    <source>
        <dbReference type="ARBA" id="ARBA00022448"/>
    </source>
</evidence>
<keyword evidence="4" id="KW-0249">Electron transport</keyword>
<reference evidence="9 10" key="1">
    <citation type="submission" date="2022-01" db="EMBL/GenBank/DDBJ databases">
        <title>Paraglaciecola sp. G1-23.</title>
        <authorList>
            <person name="Jin M.S."/>
            <person name="Han D.M."/>
            <person name="Kim H.M."/>
            <person name="Jeon C.O."/>
        </authorList>
    </citation>
    <scope>NUCLEOTIDE SEQUENCE [LARGE SCALE GENOMIC DNA]</scope>
    <source>
        <strain evidence="9 10">G1-23</strain>
    </source>
</reference>
<sequence>MHIVCSQCFATNRVPSEKQLIEAKCGKCKQLVYSNKPVVLGSNNFYAYIERNHPPVIVDFWASWCGPCQTMAPVFEKVAGQSEGILFAKLNTEHAQQISADAGIRSIPTLIFFHQGNEIDRVSGGLAESQLKSWIMQCLQKVK</sequence>
<dbReference type="InterPro" id="IPR013766">
    <property type="entry name" value="Thioredoxin_domain"/>
</dbReference>
<comment type="similarity">
    <text evidence="1">Belongs to the thioredoxin family.</text>
</comment>
<comment type="caution">
    <text evidence="9">The sequence shown here is derived from an EMBL/GenBank/DDBJ whole genome shotgun (WGS) entry which is preliminary data.</text>
</comment>